<evidence type="ECO:0000256" key="7">
    <source>
        <dbReference type="ARBA" id="ARBA00023136"/>
    </source>
</evidence>
<evidence type="ECO:0000313" key="12">
    <source>
        <dbReference type="Proteomes" id="UP000008276"/>
    </source>
</evidence>
<feature type="transmembrane region" description="Helical" evidence="9">
    <location>
        <begin position="77"/>
        <end position="101"/>
    </location>
</feature>
<evidence type="ECO:0000256" key="3">
    <source>
        <dbReference type="ARBA" id="ARBA00022475"/>
    </source>
</evidence>
<evidence type="ECO:0000256" key="4">
    <source>
        <dbReference type="ARBA" id="ARBA00022597"/>
    </source>
</evidence>
<feature type="transmembrane region" description="Helical" evidence="9">
    <location>
        <begin position="37"/>
        <end position="57"/>
    </location>
</feature>
<keyword evidence="3 8" id="KW-1003">Cell membrane</keyword>
<feature type="domain" description="PTS EIIC type-3" evidence="10">
    <location>
        <begin position="14"/>
        <end position="419"/>
    </location>
</feature>
<keyword evidence="6 9" id="KW-1133">Transmembrane helix</keyword>
<evidence type="ECO:0000256" key="8">
    <source>
        <dbReference type="PIRNR" id="PIRNR006351"/>
    </source>
</evidence>
<dbReference type="InterPro" id="IPR004501">
    <property type="entry name" value="PTS_EIIC_3"/>
</dbReference>
<dbReference type="GO" id="GO:1901264">
    <property type="term" value="P:carbohydrate derivative transport"/>
    <property type="evidence" value="ECO:0007669"/>
    <property type="project" value="TreeGrafter"/>
</dbReference>
<protein>
    <recommendedName>
        <fullName evidence="8">Permease IIC component</fullName>
    </recommendedName>
</protein>
<sequence>MNDRLSNNWFMKWMEESLMPVLARIAQNVYLQSIRDAFSSFALPVILTGALFLIIANPPEGINWAPIHAWAKAVKPIAAQIMIPFQLTFGIMAMMVAFGTAYSLATRWDLDETMTGIISMLAFFITSFPATDVTKVTFGDVLNYLGGQGLFVAIIIGIITAIVVRFFNKSGLVIKMPEGVPPYVVRSFLALVPMFVMIVSAWIVEWIVWANFHITLPQLVLDLFKPLVAASNSYPAALAEIILMMLLWSLGIHGMNVVSSIAYPFWMAQLAANAEAAAKGLPLPGIVTEPFFHVFTHLGGSGTTWPLTIMFLLSASAQLRTIGRAELIPAIFNINEPLIFGAPIVLNPILIIPFILAPAAVVTINYFAFAVNLVPRPLIQLPFTVPVFISGFLSSGGHWQGALLQLVNLIVTAIIYYPFFKMYEAQLLKNEKEVKDQE</sequence>
<keyword evidence="7 8" id="KW-0472">Membrane</keyword>
<evidence type="ECO:0000256" key="6">
    <source>
        <dbReference type="ARBA" id="ARBA00022989"/>
    </source>
</evidence>
<feature type="transmembrane region" description="Helical" evidence="9">
    <location>
        <begin position="402"/>
        <end position="420"/>
    </location>
</feature>
<accession>G2MSS5</accession>
<evidence type="ECO:0000256" key="5">
    <source>
        <dbReference type="ARBA" id="ARBA00022692"/>
    </source>
</evidence>
<dbReference type="NCBIfam" id="TIGR00410">
    <property type="entry name" value="lacE"/>
    <property type="match status" value="1"/>
</dbReference>
<dbReference type="GO" id="GO:0008982">
    <property type="term" value="F:protein-N(PI)-phosphohistidine-sugar phosphotransferase activity"/>
    <property type="evidence" value="ECO:0007669"/>
    <property type="project" value="UniProtKB-UniRule"/>
</dbReference>
<dbReference type="PIRSF" id="PIRSF006351">
    <property type="entry name" value="PTS_EIIC-Cellobiose"/>
    <property type="match status" value="1"/>
</dbReference>
<dbReference type="STRING" id="697303.Thewi_0687"/>
<dbReference type="GO" id="GO:0005886">
    <property type="term" value="C:plasma membrane"/>
    <property type="evidence" value="ECO:0007669"/>
    <property type="project" value="UniProtKB-SubCell"/>
</dbReference>
<proteinExistence type="predicted"/>
<feature type="transmembrane region" description="Helical" evidence="9">
    <location>
        <begin position="351"/>
        <end position="371"/>
    </location>
</feature>
<dbReference type="InterPro" id="IPR051088">
    <property type="entry name" value="PTS_Sugar-EIIC/EIIB"/>
</dbReference>
<dbReference type="GO" id="GO:0009401">
    <property type="term" value="P:phosphoenolpyruvate-dependent sugar phosphotransferase system"/>
    <property type="evidence" value="ECO:0007669"/>
    <property type="project" value="InterPro"/>
</dbReference>
<keyword evidence="2 8" id="KW-0813">Transport</keyword>
<dbReference type="EMBL" id="CP002991">
    <property type="protein sequence ID" value="AEM78140.1"/>
    <property type="molecule type" value="Genomic_DNA"/>
</dbReference>
<feature type="transmembrane region" description="Helical" evidence="9">
    <location>
        <begin position="113"/>
        <end position="130"/>
    </location>
</feature>
<comment type="function">
    <text evidence="8">The phosphoenolpyruvate-dependent sugar phosphotransferase system (PTS), a major carbohydrate active -transport system, catalyzes the phosphorylation of incoming sugar substrates concomitant with their translocation across the cell membrane.</text>
</comment>
<dbReference type="Proteomes" id="UP000008276">
    <property type="component" value="Chromosome"/>
</dbReference>
<dbReference type="InterPro" id="IPR003352">
    <property type="entry name" value="PTS_EIIC"/>
</dbReference>
<evidence type="ECO:0000256" key="1">
    <source>
        <dbReference type="ARBA" id="ARBA00004651"/>
    </source>
</evidence>
<keyword evidence="4 8" id="KW-0762">Sugar transport</keyword>
<gene>
    <name evidence="11" type="ORF">Thewi_0687</name>
</gene>
<dbReference type="PANTHER" id="PTHR33989:SF11">
    <property type="entry name" value="LICHENAN PERMEASE IIC COMPONENT"/>
    <property type="match status" value="1"/>
</dbReference>
<evidence type="ECO:0000256" key="2">
    <source>
        <dbReference type="ARBA" id="ARBA00022448"/>
    </source>
</evidence>
<name>G2MSS5_9THEO</name>
<feature type="transmembrane region" description="Helical" evidence="9">
    <location>
        <begin position="188"/>
        <end position="212"/>
    </location>
</feature>
<keyword evidence="12" id="KW-1185">Reference proteome</keyword>
<evidence type="ECO:0000259" key="10">
    <source>
        <dbReference type="PROSITE" id="PS51105"/>
    </source>
</evidence>
<dbReference type="AlphaFoldDB" id="G2MSS5"/>
<reference evidence="11 12" key="1">
    <citation type="submission" date="2011-08" db="EMBL/GenBank/DDBJ databases">
        <title>Complete sequence of Thermoanaerobacter wiegelii Rt8.B1.</title>
        <authorList>
            <consortium name="US DOE Joint Genome Institute"/>
            <person name="Lucas S."/>
            <person name="Han J."/>
            <person name="Lapidus A."/>
            <person name="Cheng J.-F."/>
            <person name="Goodwin L."/>
            <person name="Pitluck S."/>
            <person name="Peters L."/>
            <person name="Mikhailova N."/>
            <person name="Zeytun A."/>
            <person name="Daligault H."/>
            <person name="Detter J.C."/>
            <person name="Han C."/>
            <person name="Tapia R."/>
            <person name="Land M."/>
            <person name="Hauser L."/>
            <person name="Kyrpides N."/>
            <person name="Ivanova N."/>
            <person name="Pagani I."/>
            <person name="Hemme C."/>
            <person name="Woyke T."/>
        </authorList>
    </citation>
    <scope>NUCLEOTIDE SEQUENCE [LARGE SCALE GENOMIC DNA]</scope>
    <source>
        <strain evidence="11 12">Rt8.B1</strain>
    </source>
</reference>
<feature type="transmembrane region" description="Helical" evidence="9">
    <location>
        <begin position="150"/>
        <end position="167"/>
    </location>
</feature>
<dbReference type="RefSeq" id="WP_014062450.1">
    <property type="nucleotide sequence ID" value="NC_015958.1"/>
</dbReference>
<evidence type="ECO:0000313" key="11">
    <source>
        <dbReference type="EMBL" id="AEM78140.1"/>
    </source>
</evidence>
<dbReference type="PROSITE" id="PS51105">
    <property type="entry name" value="PTS_EIIC_TYPE_3"/>
    <property type="match status" value="1"/>
</dbReference>
<dbReference type="PANTHER" id="PTHR33989">
    <property type="match status" value="1"/>
</dbReference>
<dbReference type="KEGG" id="twi:Thewi_0687"/>
<dbReference type="Pfam" id="PF02378">
    <property type="entry name" value="PTS_EIIC"/>
    <property type="match status" value="1"/>
</dbReference>
<keyword evidence="5 9" id="KW-0812">Transmembrane</keyword>
<organism evidence="11 12">
    <name type="scientific">Thermoanaerobacter wiegelii Rt8.B1</name>
    <dbReference type="NCBI Taxonomy" id="697303"/>
    <lineage>
        <taxon>Bacteria</taxon>
        <taxon>Bacillati</taxon>
        <taxon>Bacillota</taxon>
        <taxon>Clostridia</taxon>
        <taxon>Thermoanaerobacterales</taxon>
        <taxon>Thermoanaerobacteraceae</taxon>
        <taxon>Thermoanaerobacter</taxon>
    </lineage>
</organism>
<dbReference type="HOGENOM" id="CLU_029688_1_0_9"/>
<evidence type="ECO:0000256" key="9">
    <source>
        <dbReference type="SAM" id="Phobius"/>
    </source>
</evidence>
<dbReference type="InterPro" id="IPR004796">
    <property type="entry name" value="PTS_IIC_cello"/>
</dbReference>
<comment type="subcellular location">
    <subcellularLocation>
        <location evidence="1">Cell membrane</location>
        <topology evidence="1">Multi-pass membrane protein</topology>
    </subcellularLocation>
</comment>
<dbReference type="eggNOG" id="COG1455">
    <property type="taxonomic scope" value="Bacteria"/>
</dbReference>